<protein>
    <submittedName>
        <fullName evidence="3">Uncharacterized protein</fullName>
    </submittedName>
</protein>
<evidence type="ECO:0000256" key="2">
    <source>
        <dbReference type="SAM" id="Phobius"/>
    </source>
</evidence>
<feature type="transmembrane region" description="Helical" evidence="2">
    <location>
        <begin position="197"/>
        <end position="221"/>
    </location>
</feature>
<evidence type="ECO:0000256" key="1">
    <source>
        <dbReference type="SAM" id="Coils"/>
    </source>
</evidence>
<accession>A0A9X7QN92</accession>
<organism evidence="3 4">
    <name type="scientific">Bacillus cereus</name>
    <dbReference type="NCBI Taxonomy" id="1396"/>
    <lineage>
        <taxon>Bacteria</taxon>
        <taxon>Bacillati</taxon>
        <taxon>Bacillota</taxon>
        <taxon>Bacilli</taxon>
        <taxon>Bacillales</taxon>
        <taxon>Bacillaceae</taxon>
        <taxon>Bacillus</taxon>
        <taxon>Bacillus cereus group</taxon>
    </lineage>
</organism>
<reference evidence="3 4" key="1">
    <citation type="journal article" date="2019" name="Ecotoxicol. Environ. Saf.">
        <title>Microbial characterization of heavy metal resistant bacterial strains isolated from an electroplating wastewater treatment plant.</title>
        <authorList>
            <person name="Cai X."/>
            <person name="Zheng X."/>
            <person name="Zhang D."/>
            <person name="Iqbal W."/>
            <person name="Liu C."/>
            <person name="Yang B."/>
            <person name="Zhao X."/>
            <person name="Lu X."/>
            <person name="Mao Y."/>
        </authorList>
    </citation>
    <scope>NUCLEOTIDE SEQUENCE [LARGE SCALE GENOMIC DNA]</scope>
    <source>
        <strain evidence="3 4">Co1-1</strain>
    </source>
</reference>
<name>A0A9X7QN92_BACCE</name>
<feature type="transmembrane region" description="Helical" evidence="2">
    <location>
        <begin position="153"/>
        <end position="177"/>
    </location>
</feature>
<evidence type="ECO:0000313" key="3">
    <source>
        <dbReference type="EMBL" id="QDZ77138.1"/>
    </source>
</evidence>
<feature type="coiled-coil region" evidence="1">
    <location>
        <begin position="68"/>
        <end position="95"/>
    </location>
</feature>
<proteinExistence type="predicted"/>
<evidence type="ECO:0000313" key="4">
    <source>
        <dbReference type="Proteomes" id="UP000321735"/>
    </source>
</evidence>
<gene>
    <name evidence="3" type="ORF">D0437_30920</name>
</gene>
<keyword evidence="2" id="KW-0812">Transmembrane</keyword>
<keyword evidence="2" id="KW-1133">Transmembrane helix</keyword>
<dbReference type="Proteomes" id="UP000321735">
    <property type="component" value="Chromosome"/>
</dbReference>
<dbReference type="AlphaFoldDB" id="A0A9X7QN92"/>
<keyword evidence="1" id="KW-0175">Coiled coil</keyword>
<keyword evidence="2" id="KW-0472">Membrane</keyword>
<dbReference type="EMBL" id="CP031778">
    <property type="protein sequence ID" value="QDZ77138.1"/>
    <property type="molecule type" value="Genomic_DNA"/>
</dbReference>
<sequence length="230" mass="26954">MALSDELEKVKQEENPLMEMSTSEQINYRVRMSEIEYQNELIAQRIDQLAESIEKNNKLVSEQILSVSRMNRKNNENLNNKVEELQEMDQALRDNLSETLNHYFQQMNKSVGESFEKKTDMLVTDFYHKVHQIEQKTSEVQNMRIKTKKIEEVCVSVVQVLLYALIAVLLVTGMKYGLWEVLGLAKLYDKVSQTFEWGWLVMAVIMGGMGLWAFIFSFTFVKDKTSQRRF</sequence>